<feature type="domain" description="DhaL" evidence="1">
    <location>
        <begin position="9"/>
        <end position="201"/>
    </location>
</feature>
<dbReference type="Pfam" id="PF13684">
    <property type="entry name" value="FakA-like_C"/>
    <property type="match status" value="1"/>
</dbReference>
<reference evidence="2" key="1">
    <citation type="submission" date="2021-04" db="EMBL/GenBank/DDBJ databases">
        <title>Genome seq and assembly of Bacillus sp.</title>
        <authorList>
            <person name="Chhetri G."/>
        </authorList>
    </citation>
    <scope>NUCLEOTIDE SEQUENCE</scope>
    <source>
        <strain evidence="2">RG28</strain>
    </source>
</reference>
<dbReference type="Gene3D" id="1.25.40.340">
    <property type="match status" value="1"/>
</dbReference>
<gene>
    <name evidence="2" type="ORF">J5Y03_06640</name>
</gene>
<protein>
    <submittedName>
        <fullName evidence="2">DAK2 domain-containing protein</fullName>
    </submittedName>
</protein>
<dbReference type="SMART" id="SM01121">
    <property type="entry name" value="Dak1_2"/>
    <property type="match status" value="1"/>
</dbReference>
<dbReference type="GO" id="GO:0006071">
    <property type="term" value="P:glycerol metabolic process"/>
    <property type="evidence" value="ECO:0007669"/>
    <property type="project" value="InterPro"/>
</dbReference>
<organism evidence="2 3">
    <name type="scientific">Gottfriedia endophytica</name>
    <dbReference type="NCBI Taxonomy" id="2820819"/>
    <lineage>
        <taxon>Bacteria</taxon>
        <taxon>Bacillati</taxon>
        <taxon>Bacillota</taxon>
        <taxon>Bacilli</taxon>
        <taxon>Bacillales</taxon>
        <taxon>Bacillaceae</taxon>
        <taxon>Gottfriedia</taxon>
    </lineage>
</organism>
<dbReference type="RefSeq" id="WP_209403807.1">
    <property type="nucleotide sequence ID" value="NZ_JAGIYQ010000003.1"/>
</dbReference>
<dbReference type="SMART" id="SM01120">
    <property type="entry name" value="Dak2"/>
    <property type="match status" value="1"/>
</dbReference>
<dbReference type="Pfam" id="PF02734">
    <property type="entry name" value="Dak2"/>
    <property type="match status" value="1"/>
</dbReference>
<dbReference type="GO" id="GO:0004371">
    <property type="term" value="F:glycerone kinase activity"/>
    <property type="evidence" value="ECO:0007669"/>
    <property type="project" value="InterPro"/>
</dbReference>
<dbReference type="InterPro" id="IPR048394">
    <property type="entry name" value="FakA-like_M"/>
</dbReference>
<dbReference type="PROSITE" id="PS51480">
    <property type="entry name" value="DHAL"/>
    <property type="match status" value="1"/>
</dbReference>
<comment type="caution">
    <text evidence="2">The sequence shown here is derived from an EMBL/GenBank/DDBJ whole genome shotgun (WGS) entry which is preliminary data.</text>
</comment>
<sequence length="559" mass="61131">MSIKRIDGRLFAEMVIQGANNLTKNVKFVDSLNVFPVPDGDTGTNMNLSITSGSKEVKENPNNHVGKVGQLFAKGLLMGARGNSGVILSQLFRGFSKSIESKQTISTAEFAAALEAGVESAYKAVMKPIEGTILTVARETAKKSVEIAANHDEYIPFLEKTIKEAKASLNRTPDLLPVLKQVGVVDSGGQGLVLVYEGFLAALKGEEISLEGAEEALSLEELVEAEHRNVQSMLNAEDIVFGYCTEFMVRFEKDKTDKNPFDLNAFREELSELGDSLLVVADDEIVKVHIHAEYPGEVFNRGQRYGSFLKIKVENMREQHSNLVHDDKEKKQLTPIKNNEKQEYGIVTVAMGSGIKVLFESIGATVVIEGGQTMNPSTEDIVKAIEKCNAKNVIVLPNNGNIVMAAEQAATVSDADVAVVTSKSVPQGMSALLAFNPTVTLEENAEGMKDALQYVKTGQVTFAVRDTEIDGVEIKKDHFMGILENKIITTDANQLGAAKKLLSEMVDEDSEILTILQGEDVSDEELAELVSYVEDQFEEIEVEVHKGNQPLYSYIFSIE</sequence>
<dbReference type="InterPro" id="IPR036117">
    <property type="entry name" value="DhaL_dom_sf"/>
</dbReference>
<proteinExistence type="predicted"/>
<dbReference type="InterPro" id="IPR019986">
    <property type="entry name" value="YloV-like"/>
</dbReference>
<dbReference type="NCBIfam" id="TIGR03599">
    <property type="entry name" value="YloV"/>
    <property type="match status" value="1"/>
</dbReference>
<dbReference type="InterPro" id="IPR004007">
    <property type="entry name" value="DhaL_dom"/>
</dbReference>
<accession>A0A940NNW6</accession>
<evidence type="ECO:0000259" key="1">
    <source>
        <dbReference type="PROSITE" id="PS51480"/>
    </source>
</evidence>
<name>A0A940NNW6_9BACI</name>
<dbReference type="InterPro" id="IPR033470">
    <property type="entry name" value="FakA-like_C"/>
</dbReference>
<dbReference type="PANTHER" id="PTHR33434">
    <property type="entry name" value="DEGV DOMAIN-CONTAINING PROTEIN DR_1986-RELATED"/>
    <property type="match status" value="1"/>
</dbReference>
<keyword evidence="3" id="KW-1185">Reference proteome</keyword>
<dbReference type="EMBL" id="JAGIYQ010000003">
    <property type="protein sequence ID" value="MBP0724868.1"/>
    <property type="molecule type" value="Genomic_DNA"/>
</dbReference>
<dbReference type="PANTHER" id="PTHR33434:SF4">
    <property type="entry name" value="PHOSPHATASE PROTEIN"/>
    <property type="match status" value="1"/>
</dbReference>
<dbReference type="AlphaFoldDB" id="A0A940NNW6"/>
<dbReference type="InterPro" id="IPR050270">
    <property type="entry name" value="DegV_domain_contain"/>
</dbReference>
<evidence type="ECO:0000313" key="2">
    <source>
        <dbReference type="EMBL" id="MBP0724868.1"/>
    </source>
</evidence>
<evidence type="ECO:0000313" key="3">
    <source>
        <dbReference type="Proteomes" id="UP000682134"/>
    </source>
</evidence>
<dbReference type="SUPFAM" id="SSF101473">
    <property type="entry name" value="DhaL-like"/>
    <property type="match status" value="1"/>
</dbReference>
<dbReference type="Proteomes" id="UP000682134">
    <property type="component" value="Unassembled WGS sequence"/>
</dbReference>
<dbReference type="Pfam" id="PF21645">
    <property type="entry name" value="FakA-like_M"/>
    <property type="match status" value="1"/>
</dbReference>